<feature type="coiled-coil region" evidence="2">
    <location>
        <begin position="33"/>
        <end position="197"/>
    </location>
</feature>
<dbReference type="Pfam" id="PF17490">
    <property type="entry name" value="Tnp_22_dsRBD"/>
    <property type="match status" value="1"/>
</dbReference>
<dbReference type="InParanoid" id="K7E4B1"/>
<evidence type="ECO:0008006" key="7">
    <source>
        <dbReference type="Google" id="ProtNLM"/>
    </source>
</evidence>
<dbReference type="AlphaFoldDB" id="K7E4B1"/>
<accession>K7E4B1</accession>
<dbReference type="InterPro" id="IPR042566">
    <property type="entry name" value="L1_C"/>
</dbReference>
<dbReference type="Gene3D" id="1.10.287.1490">
    <property type="match status" value="1"/>
</dbReference>
<feature type="domain" description="L1 transposable element dsRBD-like" evidence="4">
    <location>
        <begin position="323"/>
        <end position="379"/>
    </location>
</feature>
<proteinExistence type="inferred from homology"/>
<dbReference type="InterPro" id="IPR035300">
    <property type="entry name" value="L1_dsRBD"/>
</dbReference>
<dbReference type="Pfam" id="PF02994">
    <property type="entry name" value="Transposase_22"/>
    <property type="match status" value="1"/>
</dbReference>
<reference evidence="5 6" key="1">
    <citation type="journal article" date="2007" name="Nature">
        <title>Genome of the marsupial Monodelphis domestica reveals innovation in non-coding sequences.</title>
        <authorList>
            <person name="Mikkelsen T.S."/>
            <person name="Wakefield M.J."/>
            <person name="Aken B."/>
            <person name="Amemiya C.T."/>
            <person name="Chang J.L."/>
            <person name="Duke S."/>
            <person name="Garber M."/>
            <person name="Gentles A.J."/>
            <person name="Goodstadt L."/>
            <person name="Heger A."/>
            <person name="Jurka J."/>
            <person name="Kamal M."/>
            <person name="Mauceli E."/>
            <person name="Searle S.M."/>
            <person name="Sharpe T."/>
            <person name="Baker M.L."/>
            <person name="Batzer M.A."/>
            <person name="Benos P.V."/>
            <person name="Belov K."/>
            <person name="Clamp M."/>
            <person name="Cook A."/>
            <person name="Cuff J."/>
            <person name="Das R."/>
            <person name="Davidow L."/>
            <person name="Deakin J.E."/>
            <person name="Fazzari M.J."/>
            <person name="Glass J.L."/>
            <person name="Grabherr M."/>
            <person name="Greally J.M."/>
            <person name="Gu W."/>
            <person name="Hore T.A."/>
            <person name="Huttley G.A."/>
            <person name="Kleber M."/>
            <person name="Jirtle R.L."/>
            <person name="Koina E."/>
            <person name="Lee J.T."/>
            <person name="Mahony S."/>
            <person name="Marra M.A."/>
            <person name="Miller R.D."/>
            <person name="Nicholls R.D."/>
            <person name="Oda M."/>
            <person name="Papenfuss A.T."/>
            <person name="Parra Z.E."/>
            <person name="Pollock D.D."/>
            <person name="Ray D.A."/>
            <person name="Schein J.E."/>
            <person name="Speed T.P."/>
            <person name="Thompson K."/>
            <person name="VandeBerg J.L."/>
            <person name="Wade C.M."/>
            <person name="Walker J.A."/>
            <person name="Waters P.D."/>
            <person name="Webber C."/>
            <person name="Weidman J.R."/>
            <person name="Xie X."/>
            <person name="Zody M.C."/>
            <person name="Baldwin J."/>
            <person name="Abdouelleil A."/>
            <person name="Abdulkadir J."/>
            <person name="Abebe A."/>
            <person name="Abera B."/>
            <person name="Abreu J."/>
            <person name="Acer S.C."/>
            <person name="Aftuck L."/>
            <person name="Alexander A."/>
            <person name="An P."/>
            <person name="Anderson E."/>
            <person name="Anderson S."/>
            <person name="Arachi H."/>
            <person name="Azer M."/>
            <person name="Bachantsang P."/>
            <person name="Barry A."/>
            <person name="Bayul T."/>
            <person name="Berlin A."/>
            <person name="Bessette D."/>
            <person name="Bloom T."/>
            <person name="Bloom T."/>
            <person name="Boguslavskiy L."/>
            <person name="Bonnet C."/>
            <person name="Boukhgalter B."/>
            <person name="Bourzgui I."/>
            <person name="Brown A."/>
            <person name="Cahill P."/>
            <person name="Channer S."/>
            <person name="Cheshatsang Y."/>
            <person name="Chuda L."/>
            <person name="Citroen M."/>
            <person name="Collymore A."/>
            <person name="Cooke P."/>
            <person name="Costello M."/>
            <person name="D'Aco K."/>
            <person name="Daza R."/>
            <person name="De Haan G."/>
            <person name="DeGray S."/>
            <person name="DeMaso C."/>
            <person name="Dhargay N."/>
            <person name="Dooley K."/>
            <person name="Dooley E."/>
            <person name="Doricent M."/>
            <person name="Dorje P."/>
            <person name="Dorjee K."/>
            <person name="Dupes A."/>
            <person name="Elong R."/>
            <person name="Falk J."/>
            <person name="Farina A."/>
            <person name="Faro S."/>
            <person name="Ferguson D."/>
            <person name="Fisher S."/>
            <person name="Foley C.D."/>
            <person name="Franke A."/>
            <person name="Friedrich D."/>
            <person name="Gadbois L."/>
            <person name="Gearin G."/>
            <person name="Gearin C.R."/>
            <person name="Giannoukos G."/>
            <person name="Goode T."/>
            <person name="Graham J."/>
            <person name="Grandbois E."/>
            <person name="Grewal S."/>
            <person name="Gyaltsen K."/>
            <person name="Hafez N."/>
            <person name="Hagos B."/>
            <person name="Hall J."/>
            <person name="Henson C."/>
            <person name="Hollinger A."/>
            <person name="Honan T."/>
            <person name="Huard M.D."/>
            <person name="Hughes L."/>
            <person name="Hurhula B."/>
            <person name="Husby M.E."/>
            <person name="Kamat A."/>
            <person name="Kanga B."/>
            <person name="Kashin S."/>
            <person name="Khazanovich D."/>
            <person name="Kisner P."/>
            <person name="Lance K."/>
            <person name="Lara M."/>
            <person name="Lee W."/>
            <person name="Lennon N."/>
            <person name="Letendre F."/>
            <person name="LeVine R."/>
            <person name="Lipovsky A."/>
            <person name="Liu X."/>
            <person name="Liu J."/>
            <person name="Liu S."/>
            <person name="Lokyitsang T."/>
            <person name="Lokyitsang Y."/>
            <person name="Lubonja R."/>
            <person name="Lui A."/>
            <person name="MacDonald P."/>
            <person name="Magnisalis V."/>
            <person name="Maru K."/>
            <person name="Matthews C."/>
            <person name="McCusker W."/>
            <person name="McDonough S."/>
            <person name="Mehta T."/>
            <person name="Meldrim J."/>
            <person name="Meneus L."/>
            <person name="Mihai O."/>
            <person name="Mihalev A."/>
            <person name="Mihova T."/>
            <person name="Mittelman R."/>
            <person name="Mlenga V."/>
            <person name="Montmayeur A."/>
            <person name="Mulrain L."/>
            <person name="Navidi A."/>
            <person name="Naylor J."/>
            <person name="Negash T."/>
            <person name="Nguyen T."/>
            <person name="Nguyen N."/>
            <person name="Nicol R."/>
            <person name="Norbu C."/>
            <person name="Norbu N."/>
            <person name="Novod N."/>
            <person name="O'Neill B."/>
            <person name="Osman S."/>
            <person name="Markiewicz E."/>
            <person name="Oyono O.L."/>
            <person name="Patti C."/>
            <person name="Phunkhang P."/>
            <person name="Pierre F."/>
            <person name="Priest M."/>
            <person name="Raghuraman S."/>
            <person name="Rege F."/>
            <person name="Reyes R."/>
            <person name="Rise C."/>
            <person name="Rogov P."/>
            <person name="Ross K."/>
            <person name="Ryan E."/>
            <person name="Settipalli S."/>
            <person name="Shea T."/>
            <person name="Sherpa N."/>
            <person name="Shi L."/>
            <person name="Shih D."/>
            <person name="Sparrow T."/>
            <person name="Spaulding J."/>
            <person name="Stalker J."/>
            <person name="Stange-Thomann N."/>
            <person name="Stavropoulos S."/>
            <person name="Stone C."/>
            <person name="Strader C."/>
            <person name="Tesfaye S."/>
            <person name="Thomson T."/>
            <person name="Thoulutsang Y."/>
            <person name="Thoulutsang D."/>
            <person name="Topham K."/>
            <person name="Topping I."/>
            <person name="Tsamla T."/>
            <person name="Vassiliev H."/>
            <person name="Vo A."/>
            <person name="Wangchuk T."/>
            <person name="Wangdi T."/>
            <person name="Weiand M."/>
            <person name="Wilkinson J."/>
            <person name="Wilson A."/>
            <person name="Yadav S."/>
            <person name="Young G."/>
            <person name="Yu Q."/>
            <person name="Zembek L."/>
            <person name="Zhong D."/>
            <person name="Zimmer A."/>
            <person name="Zwirko Z."/>
            <person name="Jaffe D.B."/>
            <person name="Alvarez P."/>
            <person name="Brockman W."/>
            <person name="Butler J."/>
            <person name="Chin C."/>
            <person name="Gnerre S."/>
            <person name="MacCallum I."/>
            <person name="Graves J.A."/>
            <person name="Ponting C.P."/>
            <person name="Breen M."/>
            <person name="Samollow P.B."/>
            <person name="Lander E.S."/>
            <person name="Lindblad-Toh K."/>
        </authorList>
    </citation>
    <scope>NUCLEOTIDE SEQUENCE [LARGE SCALE GENOMIC DNA]</scope>
</reference>
<dbReference type="GO" id="GO:1990904">
    <property type="term" value="C:ribonucleoprotein complex"/>
    <property type="evidence" value="ECO:0000318"/>
    <property type="project" value="GO_Central"/>
</dbReference>
<evidence type="ECO:0000313" key="6">
    <source>
        <dbReference type="Proteomes" id="UP000002280"/>
    </source>
</evidence>
<dbReference type="InterPro" id="IPR004244">
    <property type="entry name" value="Transposase_22"/>
</dbReference>
<dbReference type="Gene3D" id="3.30.70.1820">
    <property type="entry name" value="L1 transposable element, RRM domain"/>
    <property type="match status" value="1"/>
</dbReference>
<dbReference type="Gene3D" id="3.30.250.20">
    <property type="entry name" value="L1 transposable element, C-terminal domain"/>
    <property type="match status" value="1"/>
</dbReference>
<dbReference type="HOGENOM" id="CLU_723529_0_0_1"/>
<evidence type="ECO:0000256" key="1">
    <source>
        <dbReference type="ARBA" id="ARBA00061640"/>
    </source>
</evidence>
<keyword evidence="2" id="KW-0175">Coiled coil</keyword>
<evidence type="ECO:0000259" key="4">
    <source>
        <dbReference type="Pfam" id="PF17490"/>
    </source>
</evidence>
<dbReference type="Proteomes" id="UP000002280">
    <property type="component" value="Chromosome 8"/>
</dbReference>
<feature type="domain" description="L1 transposable element RRM" evidence="3">
    <location>
        <begin position="221"/>
        <end position="316"/>
    </location>
</feature>
<dbReference type="Ensembl" id="ENSMODT00000043720.1">
    <property type="protein sequence ID" value="ENSMODP00000040613.1"/>
    <property type="gene ID" value="ENSMODG00000028574.1"/>
</dbReference>
<evidence type="ECO:0000259" key="3">
    <source>
        <dbReference type="Pfam" id="PF02994"/>
    </source>
</evidence>
<dbReference type="FunFam" id="3.30.70.1820:FF:000002">
    <property type="entry name" value="LINE-1 retrotransposable element ORF1 protein"/>
    <property type="match status" value="1"/>
</dbReference>
<dbReference type="InterPro" id="IPR043636">
    <property type="entry name" value="L1_RRM_dom"/>
</dbReference>
<dbReference type="PANTHER" id="PTHR11505">
    <property type="entry name" value="L1 TRANSPOSABLE ELEMENT-RELATED"/>
    <property type="match status" value="1"/>
</dbReference>
<organism evidence="5 6">
    <name type="scientific">Monodelphis domestica</name>
    <name type="common">Gray short-tailed opossum</name>
    <dbReference type="NCBI Taxonomy" id="13616"/>
    <lineage>
        <taxon>Eukaryota</taxon>
        <taxon>Metazoa</taxon>
        <taxon>Chordata</taxon>
        <taxon>Craniata</taxon>
        <taxon>Vertebrata</taxon>
        <taxon>Euteleostomi</taxon>
        <taxon>Mammalia</taxon>
        <taxon>Metatheria</taxon>
        <taxon>Didelphimorphia</taxon>
        <taxon>Didelphidae</taxon>
        <taxon>Monodelphis</taxon>
    </lineage>
</organism>
<reference evidence="5" key="2">
    <citation type="submission" date="2025-08" db="UniProtKB">
        <authorList>
            <consortium name="Ensembl"/>
        </authorList>
    </citation>
    <scope>IDENTIFICATION</scope>
</reference>
<keyword evidence="6" id="KW-1185">Reference proteome</keyword>
<comment type="similarity">
    <text evidence="1">Belongs to the transposase 22 family.</text>
</comment>
<evidence type="ECO:0000256" key="2">
    <source>
        <dbReference type="SAM" id="Coils"/>
    </source>
</evidence>
<protein>
    <recommendedName>
        <fullName evidence="7">L1 transposable element RRM domain-containing protein</fullName>
    </recommendedName>
</protein>
<dbReference type="GeneTree" id="ENSGT01050000244818"/>
<reference evidence="5" key="3">
    <citation type="submission" date="2025-09" db="UniProtKB">
        <authorList>
            <consortium name="Ensembl"/>
        </authorList>
    </citation>
    <scope>IDENTIFICATION</scope>
</reference>
<dbReference type="GO" id="GO:0032197">
    <property type="term" value="P:retrotransposition"/>
    <property type="evidence" value="ECO:0000318"/>
    <property type="project" value="GO_Central"/>
</dbReference>
<sequence length="382" mass="45436">MSSESLKPRKMDRNEEEIVEILTREVRLTEEKFRARNEENRFLNEENRALNEENRALNEENRSLNEENRAITEEKRILSMEFKKTMSRIDKIESMLELLCTEVEGMQQRLSDFQQQYSKMDENLEEVINLKEEIRDVLLGEVTELKVEFEDTNSKIEEIDNKLKEISEGNDALIESITNLEQKNREKEKYLAGQKENTATLEKNLNIVHDKLINIDDKMRRNNLRIIGLPEEENTSKMLYIMVQKVIDENCPELLITDKELIKVTHRSPPTKNPMFSTPRHVIVTFYDFNNKQTILRASRRRMFKYEGMPIRITEDYSGVTRNKRREWSDIFQKAKELKLKPRMLYPSKLSIILNEEKLIFNKKEAFEEFLKGNPAMSRIFT</sequence>
<name>K7E4B1_MONDO</name>
<dbReference type="Bgee" id="ENSMODG00000028574">
    <property type="expression patterns" value="Expressed in forelimb bud and 13 other cell types or tissues"/>
</dbReference>
<evidence type="ECO:0000313" key="5">
    <source>
        <dbReference type="Ensembl" id="ENSMODP00000040613.1"/>
    </source>
</evidence>
<dbReference type="GO" id="GO:0003727">
    <property type="term" value="F:single-stranded RNA binding"/>
    <property type="evidence" value="ECO:0000318"/>
    <property type="project" value="GO_Central"/>
</dbReference>